<dbReference type="SMART" id="SM00174">
    <property type="entry name" value="RHO"/>
    <property type="match status" value="1"/>
</dbReference>
<dbReference type="EMBL" id="MCOG01000122">
    <property type="protein sequence ID" value="ORY41766.1"/>
    <property type="molecule type" value="Genomic_DNA"/>
</dbReference>
<dbReference type="STRING" id="1754190.A0A1Y2C486"/>
<keyword evidence="1" id="KW-0547">Nucleotide-binding</keyword>
<dbReference type="InterPro" id="IPR005225">
    <property type="entry name" value="Small_GTP-bd"/>
</dbReference>
<gene>
    <name evidence="3" type="ORF">LY90DRAFT_703910</name>
</gene>
<dbReference type="Pfam" id="PF00071">
    <property type="entry name" value="Ras"/>
    <property type="match status" value="1"/>
</dbReference>
<dbReference type="AlphaFoldDB" id="A0A1Y2C486"/>
<dbReference type="PRINTS" id="PR00449">
    <property type="entry name" value="RASTRNSFRMNG"/>
</dbReference>
<dbReference type="OrthoDB" id="6585768at2759"/>
<dbReference type="SMART" id="SM00173">
    <property type="entry name" value="RAS"/>
    <property type="match status" value="1"/>
</dbReference>
<dbReference type="PROSITE" id="PS51419">
    <property type="entry name" value="RAB"/>
    <property type="match status" value="1"/>
</dbReference>
<evidence type="ECO:0000256" key="1">
    <source>
        <dbReference type="ARBA" id="ARBA00022741"/>
    </source>
</evidence>
<comment type="caution">
    <text evidence="3">The sequence shown here is derived from an EMBL/GenBank/DDBJ whole genome shotgun (WGS) entry which is preliminary data.</text>
</comment>
<dbReference type="InterPro" id="IPR027417">
    <property type="entry name" value="P-loop_NTPase"/>
</dbReference>
<dbReference type="GO" id="GO:0005525">
    <property type="term" value="F:GTP binding"/>
    <property type="evidence" value="ECO:0007669"/>
    <property type="project" value="InterPro"/>
</dbReference>
<evidence type="ECO:0000313" key="4">
    <source>
        <dbReference type="Proteomes" id="UP000193920"/>
    </source>
</evidence>
<dbReference type="GO" id="GO:0003924">
    <property type="term" value="F:GTPase activity"/>
    <property type="evidence" value="ECO:0007669"/>
    <property type="project" value="InterPro"/>
</dbReference>
<keyword evidence="4" id="KW-1185">Reference proteome</keyword>
<evidence type="ECO:0000256" key="2">
    <source>
        <dbReference type="SAM" id="MobiDB-lite"/>
    </source>
</evidence>
<proteinExistence type="predicted"/>
<feature type="region of interest" description="Disordered" evidence="2">
    <location>
        <begin position="183"/>
        <end position="207"/>
    </location>
</feature>
<sequence>MLEQSNENNKIDNEEPQIKIVMLGNEISGKTSIAQRFSQDTFPIQYEQTLGLDFYSKRINLSSDVTANIQIWDIGGQAINNKMIANYLYGAHAILFCYDITHALSFQNLENVDLYHMQTVTKEMHENFINNNKINGFYVSAKTGENINNMFLQIISTLLGISYYKKQYESKNISKVISRNDPNASLSSELERNSKLNSKQETQCVIS</sequence>
<dbReference type="SMART" id="SM00175">
    <property type="entry name" value="RAB"/>
    <property type="match status" value="1"/>
</dbReference>
<protein>
    <submittedName>
        <fullName evidence="3">Ras-related protein rab-28-like protein</fullName>
    </submittedName>
</protein>
<name>A0A1Y2C486_9FUNG</name>
<dbReference type="NCBIfam" id="TIGR00231">
    <property type="entry name" value="small_GTP"/>
    <property type="match status" value="1"/>
</dbReference>
<dbReference type="InterPro" id="IPR001806">
    <property type="entry name" value="Small_GTPase"/>
</dbReference>
<organism evidence="3 4">
    <name type="scientific">Neocallimastix californiae</name>
    <dbReference type="NCBI Taxonomy" id="1754190"/>
    <lineage>
        <taxon>Eukaryota</taxon>
        <taxon>Fungi</taxon>
        <taxon>Fungi incertae sedis</taxon>
        <taxon>Chytridiomycota</taxon>
        <taxon>Chytridiomycota incertae sedis</taxon>
        <taxon>Neocallimastigomycetes</taxon>
        <taxon>Neocallimastigales</taxon>
        <taxon>Neocallimastigaceae</taxon>
        <taxon>Neocallimastix</taxon>
    </lineage>
</organism>
<dbReference type="Proteomes" id="UP000193920">
    <property type="component" value="Unassembled WGS sequence"/>
</dbReference>
<dbReference type="PANTHER" id="PTHR47978">
    <property type="match status" value="1"/>
</dbReference>
<reference evidence="3 4" key="1">
    <citation type="submission" date="2016-08" db="EMBL/GenBank/DDBJ databases">
        <title>A Parts List for Fungal Cellulosomes Revealed by Comparative Genomics.</title>
        <authorList>
            <consortium name="DOE Joint Genome Institute"/>
            <person name="Haitjema C.H."/>
            <person name="Gilmore S.P."/>
            <person name="Henske J.K."/>
            <person name="Solomon K.V."/>
            <person name="De Groot R."/>
            <person name="Kuo A."/>
            <person name="Mondo S.J."/>
            <person name="Salamov A.A."/>
            <person name="Labutti K."/>
            <person name="Zhao Z."/>
            <person name="Chiniquy J."/>
            <person name="Barry K."/>
            <person name="Brewer H.M."/>
            <person name="Purvine S.O."/>
            <person name="Wright A.T."/>
            <person name="Boxma B."/>
            <person name="Van Alen T."/>
            <person name="Hackstein J.H."/>
            <person name="Baker S.E."/>
            <person name="Grigoriev I.V."/>
            <person name="O'Malley M.A."/>
        </authorList>
    </citation>
    <scope>NUCLEOTIDE SEQUENCE [LARGE SCALE GENOMIC DNA]</scope>
    <source>
        <strain evidence="3 4">G1</strain>
    </source>
</reference>
<dbReference type="SUPFAM" id="SSF52540">
    <property type="entry name" value="P-loop containing nucleoside triphosphate hydrolases"/>
    <property type="match status" value="1"/>
</dbReference>
<accession>A0A1Y2C486</accession>
<dbReference type="Gene3D" id="3.40.50.300">
    <property type="entry name" value="P-loop containing nucleotide triphosphate hydrolases"/>
    <property type="match status" value="1"/>
</dbReference>
<evidence type="ECO:0000313" key="3">
    <source>
        <dbReference type="EMBL" id="ORY41766.1"/>
    </source>
</evidence>
<feature type="compositionally biased region" description="Polar residues" evidence="2">
    <location>
        <begin position="195"/>
        <end position="207"/>
    </location>
</feature>